<feature type="chain" id="PRO_5008285260" evidence="2">
    <location>
        <begin position="19"/>
        <end position="206"/>
    </location>
</feature>
<dbReference type="PANTHER" id="PTHR23201:SF149">
    <property type="entry name" value="GIBBERELLIN STIMULATED TRANSCRIPT RELATED PROTEIN 2"/>
    <property type="match status" value="1"/>
</dbReference>
<organism evidence="3 4">
    <name type="scientific">Ananas comosus</name>
    <name type="common">Pineapple</name>
    <name type="synonym">Ananas ananas</name>
    <dbReference type="NCBI Taxonomy" id="4615"/>
    <lineage>
        <taxon>Eukaryota</taxon>
        <taxon>Viridiplantae</taxon>
        <taxon>Streptophyta</taxon>
        <taxon>Embryophyta</taxon>
        <taxon>Tracheophyta</taxon>
        <taxon>Spermatophyta</taxon>
        <taxon>Magnoliopsida</taxon>
        <taxon>Liliopsida</taxon>
        <taxon>Poales</taxon>
        <taxon>Bromeliaceae</taxon>
        <taxon>Bromelioideae</taxon>
        <taxon>Ananas</taxon>
    </lineage>
</organism>
<dbReference type="EMBL" id="LSRQ01007776">
    <property type="protein sequence ID" value="OAY64654.1"/>
    <property type="molecule type" value="Genomic_DNA"/>
</dbReference>
<dbReference type="AlphaFoldDB" id="A0A199UIU3"/>
<keyword evidence="2" id="KW-0732">Signal</keyword>
<dbReference type="PANTHER" id="PTHR23201">
    <property type="entry name" value="EXTENSIN, PROLINE-RICH PROTEIN"/>
    <property type="match status" value="1"/>
</dbReference>
<protein>
    <submittedName>
        <fullName evidence="3">Gibberellin-regulated protein 14</fullName>
    </submittedName>
</protein>
<evidence type="ECO:0000256" key="2">
    <source>
        <dbReference type="SAM" id="SignalP"/>
    </source>
</evidence>
<name>A0A199UIU3_ANACO</name>
<dbReference type="Pfam" id="PF02704">
    <property type="entry name" value="GASA"/>
    <property type="match status" value="1"/>
</dbReference>
<dbReference type="Proteomes" id="UP000092600">
    <property type="component" value="Unassembled WGS sequence"/>
</dbReference>
<reference evidence="3 4" key="1">
    <citation type="journal article" date="2016" name="DNA Res.">
        <title>The draft genome of MD-2 pineapple using hybrid error correction of long reads.</title>
        <authorList>
            <person name="Redwan R.M."/>
            <person name="Saidin A."/>
            <person name="Kumar S.V."/>
        </authorList>
    </citation>
    <scope>NUCLEOTIDE SEQUENCE [LARGE SCALE GENOMIC DNA]</scope>
    <source>
        <strain evidence="4">cv. MD2</strain>
        <tissue evidence="3">Leaf</tissue>
    </source>
</reference>
<comment type="caution">
    <text evidence="3">The sequence shown here is derived from an EMBL/GenBank/DDBJ whole genome shotgun (WGS) entry which is preliminary data.</text>
</comment>
<feature type="signal peptide" evidence="2">
    <location>
        <begin position="1"/>
        <end position="18"/>
    </location>
</feature>
<accession>A0A199UIU3</accession>
<comment type="similarity">
    <text evidence="1">Belongs to the GASA family.</text>
</comment>
<proteinExistence type="inferred from homology"/>
<gene>
    <name evidence="3" type="ORF">ACMD2_07892</name>
</gene>
<evidence type="ECO:0000313" key="4">
    <source>
        <dbReference type="Proteomes" id="UP000092600"/>
    </source>
</evidence>
<dbReference type="InterPro" id="IPR003854">
    <property type="entry name" value="GASA"/>
</dbReference>
<evidence type="ECO:0000313" key="3">
    <source>
        <dbReference type="EMBL" id="OAY64654.1"/>
    </source>
</evidence>
<evidence type="ECO:0000256" key="1">
    <source>
        <dbReference type="ARBA" id="ARBA00010582"/>
    </source>
</evidence>
<sequence>MAMKLHLTVAILLLCVLTEVPLQKTVVVEADLVVPRDPNNKPVPVLDCAGLCAGRCSRHSRPNLCGRACGTCCSRCKCVPPGTSGNREMCGTCYTNMTTHGNRTNIYISVYYENDDHDSVILRAFGPVAVGLPISVALAAGLLVADGACGDALAHAAASEARPAAHILPRVQAAPLLARSDAFCPQSYVPLRVEPGPEELLGHRAP</sequence>
<dbReference type="STRING" id="4615.A0A199UIU3"/>